<evidence type="ECO:0000256" key="6">
    <source>
        <dbReference type="SAM" id="SignalP"/>
    </source>
</evidence>
<evidence type="ECO:0000256" key="3">
    <source>
        <dbReference type="ARBA" id="ARBA00022448"/>
    </source>
</evidence>
<accession>A0A4S4BS94</accession>
<dbReference type="PROSITE" id="PS51257">
    <property type="entry name" value="PROKAR_LIPOPROTEIN"/>
    <property type="match status" value="1"/>
</dbReference>
<evidence type="ECO:0000256" key="5">
    <source>
        <dbReference type="SAM" id="MobiDB-lite"/>
    </source>
</evidence>
<feature type="signal peptide" evidence="6">
    <location>
        <begin position="1"/>
        <end position="26"/>
    </location>
</feature>
<dbReference type="PROSITE" id="PS50983">
    <property type="entry name" value="FE_B12_PBP"/>
    <property type="match status" value="1"/>
</dbReference>
<evidence type="ECO:0000313" key="9">
    <source>
        <dbReference type="Proteomes" id="UP000310636"/>
    </source>
</evidence>
<comment type="caution">
    <text evidence="8">The sequence shown here is derived from an EMBL/GenBank/DDBJ whole genome shotgun (WGS) entry which is preliminary data.</text>
</comment>
<feature type="chain" id="PRO_5039268263" evidence="6">
    <location>
        <begin position="27"/>
        <end position="350"/>
    </location>
</feature>
<comment type="similarity">
    <text evidence="2">Belongs to the bacterial solute-binding protein 8 family.</text>
</comment>
<comment type="subcellular location">
    <subcellularLocation>
        <location evidence="1">Cell envelope</location>
    </subcellularLocation>
</comment>
<dbReference type="RefSeq" id="WP_136371034.1">
    <property type="nucleotide sequence ID" value="NZ_SSOB01000021.1"/>
</dbReference>
<reference evidence="8 9" key="1">
    <citation type="submission" date="2019-04" db="EMBL/GenBank/DDBJ databases">
        <title>Cohnella sp. nov. isolated from preserved vegetables.</title>
        <authorList>
            <person name="Lin S.-Y."/>
            <person name="Hung M.-H."/>
            <person name="Young C.-C."/>
        </authorList>
    </citation>
    <scope>NUCLEOTIDE SEQUENCE [LARGE SCALE GENOMIC DNA]</scope>
    <source>
        <strain evidence="8 9">CC-MHH1044</strain>
    </source>
</reference>
<keyword evidence="3" id="KW-0813">Transport</keyword>
<evidence type="ECO:0000256" key="4">
    <source>
        <dbReference type="ARBA" id="ARBA00022729"/>
    </source>
</evidence>
<organism evidence="8 9">
    <name type="scientific">Cohnella fermenti</name>
    <dbReference type="NCBI Taxonomy" id="2565925"/>
    <lineage>
        <taxon>Bacteria</taxon>
        <taxon>Bacillati</taxon>
        <taxon>Bacillota</taxon>
        <taxon>Bacilli</taxon>
        <taxon>Bacillales</taxon>
        <taxon>Paenibacillaceae</taxon>
        <taxon>Cohnella</taxon>
    </lineage>
</organism>
<sequence>MYRLFRLTLPLLLAALLLAACGDNSANNNANSASESPGAAASEASESASPASSPSDAAASEAVWPLVYTDSQGNEAVLEKQPERIVSVFHAMYPDYLYSLGIYPIGVASSDALLSQWDAYESFVTEHSVVDIGAPNDPNLEKILELKPDLILGYAGNAEQYESLSKIAPTILLDYASINQDWRFGVNEFAKILGKEDQASIVIDRTEQAVKDAAAKLADFRSKNETVMFISAVDKTIWPYTVEQLQTIYSSESGLGLKAPEGYEKVTDRSTALALEALVEYNPDHLFLMTDYGDDATQQWLDGLKNDKVWSSISAVKNGNLYMTDRSIFAFNAPIATQYGVNLVAGRLTD</sequence>
<dbReference type="InterPro" id="IPR051313">
    <property type="entry name" value="Bact_iron-sidero_bind"/>
</dbReference>
<dbReference type="AlphaFoldDB" id="A0A4S4BS94"/>
<evidence type="ECO:0000256" key="1">
    <source>
        <dbReference type="ARBA" id="ARBA00004196"/>
    </source>
</evidence>
<dbReference type="Proteomes" id="UP000310636">
    <property type="component" value="Unassembled WGS sequence"/>
</dbReference>
<feature type="domain" description="Fe/B12 periplasmic-binding" evidence="7">
    <location>
        <begin position="85"/>
        <end position="350"/>
    </location>
</feature>
<dbReference type="Pfam" id="PF01497">
    <property type="entry name" value="Peripla_BP_2"/>
    <property type="match status" value="1"/>
</dbReference>
<evidence type="ECO:0000259" key="7">
    <source>
        <dbReference type="PROSITE" id="PS50983"/>
    </source>
</evidence>
<dbReference type="EMBL" id="SSOB01000021">
    <property type="protein sequence ID" value="THF77086.1"/>
    <property type="molecule type" value="Genomic_DNA"/>
</dbReference>
<evidence type="ECO:0000256" key="2">
    <source>
        <dbReference type="ARBA" id="ARBA00008814"/>
    </source>
</evidence>
<dbReference type="Gene3D" id="3.40.50.1980">
    <property type="entry name" value="Nitrogenase molybdenum iron protein domain"/>
    <property type="match status" value="2"/>
</dbReference>
<gene>
    <name evidence="8" type="ORF">E6C55_17110</name>
</gene>
<proteinExistence type="inferred from homology"/>
<keyword evidence="9" id="KW-1185">Reference proteome</keyword>
<dbReference type="InterPro" id="IPR002491">
    <property type="entry name" value="ABC_transptr_periplasmic_BD"/>
</dbReference>
<protein>
    <submittedName>
        <fullName evidence="8">Iron-siderophore ABC transporter substrate-binding protein</fullName>
    </submittedName>
</protein>
<dbReference type="GO" id="GO:0030288">
    <property type="term" value="C:outer membrane-bounded periplasmic space"/>
    <property type="evidence" value="ECO:0007669"/>
    <property type="project" value="TreeGrafter"/>
</dbReference>
<dbReference type="OrthoDB" id="9793175at2"/>
<feature type="region of interest" description="Disordered" evidence="5">
    <location>
        <begin position="28"/>
        <end position="56"/>
    </location>
</feature>
<name>A0A4S4BS94_9BACL</name>
<evidence type="ECO:0000313" key="8">
    <source>
        <dbReference type="EMBL" id="THF77086.1"/>
    </source>
</evidence>
<dbReference type="SUPFAM" id="SSF53807">
    <property type="entry name" value="Helical backbone' metal receptor"/>
    <property type="match status" value="1"/>
</dbReference>
<keyword evidence="4 6" id="KW-0732">Signal</keyword>
<dbReference type="PANTHER" id="PTHR30532:SF24">
    <property type="entry name" value="FERRIC ENTEROBACTIN-BINDING PERIPLASMIC PROTEIN FEPB"/>
    <property type="match status" value="1"/>
</dbReference>
<dbReference type="GO" id="GO:1901678">
    <property type="term" value="P:iron coordination entity transport"/>
    <property type="evidence" value="ECO:0007669"/>
    <property type="project" value="UniProtKB-ARBA"/>
</dbReference>
<dbReference type="CDD" id="cd01146">
    <property type="entry name" value="FhuD"/>
    <property type="match status" value="1"/>
</dbReference>
<dbReference type="PANTHER" id="PTHR30532">
    <property type="entry name" value="IRON III DICITRATE-BINDING PERIPLASMIC PROTEIN"/>
    <property type="match status" value="1"/>
</dbReference>